<evidence type="ECO:0000256" key="1">
    <source>
        <dbReference type="SAM" id="SignalP"/>
    </source>
</evidence>
<dbReference type="PANTHER" id="PTHR30632">
    <property type="entry name" value="MOLYBDATE-BINDING PERIPLASMIC PROTEIN"/>
    <property type="match status" value="1"/>
</dbReference>
<dbReference type="AlphaFoldDB" id="A0A3R0Y0X2"/>
<dbReference type="PANTHER" id="PTHR30632:SF11">
    <property type="entry name" value="BLR4797 PROTEIN"/>
    <property type="match status" value="1"/>
</dbReference>
<dbReference type="GO" id="GO:0030973">
    <property type="term" value="F:molybdate ion binding"/>
    <property type="evidence" value="ECO:0007669"/>
    <property type="project" value="TreeGrafter"/>
</dbReference>
<evidence type="ECO:0000313" key="2">
    <source>
        <dbReference type="EMBL" id="MLV00007.1"/>
    </source>
</evidence>
<keyword evidence="1" id="KW-0732">Signal</keyword>
<dbReference type="Proteomes" id="UP000885374">
    <property type="component" value="Unassembled WGS sequence"/>
</dbReference>
<comment type="caution">
    <text evidence="2">The sequence shown here is derived from an EMBL/GenBank/DDBJ whole genome shotgun (WGS) entry which is preliminary data.</text>
</comment>
<dbReference type="GO" id="GO:0015689">
    <property type="term" value="P:molybdate ion transport"/>
    <property type="evidence" value="ECO:0007669"/>
    <property type="project" value="TreeGrafter"/>
</dbReference>
<gene>
    <name evidence="2" type="ORF">DRU74_25470</name>
</gene>
<accession>A0A3R0Y0X2</accession>
<dbReference type="Gene3D" id="3.40.190.10">
    <property type="entry name" value="Periplasmic binding protein-like II"/>
    <property type="match status" value="2"/>
</dbReference>
<dbReference type="Pfam" id="PF13531">
    <property type="entry name" value="SBP_bac_11"/>
    <property type="match status" value="1"/>
</dbReference>
<name>A0A3R0Y0X2_SALET</name>
<feature type="chain" id="PRO_5018595008" evidence="1">
    <location>
        <begin position="23"/>
        <end position="262"/>
    </location>
</feature>
<proteinExistence type="predicted"/>
<protein>
    <submittedName>
        <fullName evidence="2">ABC transporter substrate-binding protein</fullName>
    </submittedName>
</protein>
<reference evidence="2" key="1">
    <citation type="submission" date="2018-07" db="EMBL/GenBank/DDBJ databases">
        <authorList>
            <person name="Ashton P.M."/>
            <person name="Dallman T."/>
            <person name="Nair S."/>
            <person name="De Pinna E."/>
            <person name="Peters T."/>
            <person name="Grant K."/>
        </authorList>
    </citation>
    <scope>NUCLEOTIDE SEQUENCE [LARGE SCALE GENOMIC DNA]</scope>
    <source>
        <strain evidence="2">157339</strain>
    </source>
</reference>
<feature type="signal peptide" evidence="1">
    <location>
        <begin position="1"/>
        <end position="22"/>
    </location>
</feature>
<sequence>MKRLIKLLMLLLACNCSVAANAEDITVMISGGFSAALDKLAPHYEAQTGDVIHIIHGPSMGNSPESIPHRLAAGQKADVVIMVGYALDKLQQAGKITHGSRTELADSRIGMVVRSGTVVPDISNVAALKATLLKAKSVAYSDSASGRYVQSELFRKLGIENKLHNKLDMIEKTPVARVVARGSDEVGFQQVSELLPVKGVEFVGKIPEQVQYVTRFAGAVVAGSEHQEHARQLLHYLSSQRAQPVVRETGLDTLNTKEETTP</sequence>
<dbReference type="InterPro" id="IPR050682">
    <property type="entry name" value="ModA/WtpA"/>
</dbReference>
<dbReference type="SUPFAM" id="SSF53850">
    <property type="entry name" value="Periplasmic binding protein-like II"/>
    <property type="match status" value="1"/>
</dbReference>
<dbReference type="EMBL" id="RVHM01000066">
    <property type="protein sequence ID" value="MLV00007.1"/>
    <property type="molecule type" value="Genomic_DNA"/>
</dbReference>
<organism evidence="2">
    <name type="scientific">Salmonella enterica I</name>
    <dbReference type="NCBI Taxonomy" id="59201"/>
    <lineage>
        <taxon>Bacteria</taxon>
        <taxon>Pseudomonadati</taxon>
        <taxon>Pseudomonadota</taxon>
        <taxon>Gammaproteobacteria</taxon>
        <taxon>Enterobacterales</taxon>
        <taxon>Enterobacteriaceae</taxon>
        <taxon>Salmonella</taxon>
    </lineage>
</organism>